<name>A0A938X4S2_9CLOT</name>
<organism evidence="3 4">
    <name type="scientific">Mordavella massiliensis</name>
    <dbReference type="NCBI Taxonomy" id="1871024"/>
    <lineage>
        <taxon>Bacteria</taxon>
        <taxon>Bacillati</taxon>
        <taxon>Bacillota</taxon>
        <taxon>Clostridia</taxon>
        <taxon>Eubacteriales</taxon>
        <taxon>Clostridiaceae</taxon>
        <taxon>Mordavella</taxon>
    </lineage>
</organism>
<dbReference type="PANTHER" id="PTHR48081:SF3">
    <property type="entry name" value="ALPHA_BETA HYDROLASE FOLD-3 DOMAIN-CONTAINING PROTEIN"/>
    <property type="match status" value="1"/>
</dbReference>
<comment type="caution">
    <text evidence="3">The sequence shown here is derived from an EMBL/GenBank/DDBJ whole genome shotgun (WGS) entry which is preliminary data.</text>
</comment>
<gene>
    <name evidence="3" type="ORF">H6A13_11005</name>
</gene>
<evidence type="ECO:0000256" key="1">
    <source>
        <dbReference type="ARBA" id="ARBA00022801"/>
    </source>
</evidence>
<dbReference type="SUPFAM" id="SSF53474">
    <property type="entry name" value="alpha/beta-Hydrolases"/>
    <property type="match status" value="1"/>
</dbReference>
<reference evidence="3" key="1">
    <citation type="submission" date="2020-08" db="EMBL/GenBank/DDBJ databases">
        <authorList>
            <person name="Cejkova D."/>
            <person name="Kubasova T."/>
            <person name="Jahodarova E."/>
            <person name="Rychlik I."/>
        </authorList>
    </citation>
    <scope>NUCLEOTIDE SEQUENCE</scope>
    <source>
        <strain evidence="3">An420c</strain>
    </source>
</reference>
<keyword evidence="4" id="KW-1185">Reference proteome</keyword>
<protein>
    <submittedName>
        <fullName evidence="3">Alpha/beta hydrolase</fullName>
    </submittedName>
</protein>
<dbReference type="InterPro" id="IPR029058">
    <property type="entry name" value="AB_hydrolase_fold"/>
</dbReference>
<feature type="domain" description="BD-FAE-like" evidence="2">
    <location>
        <begin position="21"/>
        <end position="121"/>
    </location>
</feature>
<dbReference type="Proteomes" id="UP000713880">
    <property type="component" value="Unassembled WGS sequence"/>
</dbReference>
<dbReference type="GO" id="GO:0016787">
    <property type="term" value="F:hydrolase activity"/>
    <property type="evidence" value="ECO:0007669"/>
    <property type="project" value="UniProtKB-KW"/>
</dbReference>
<keyword evidence="1 3" id="KW-0378">Hydrolase</keyword>
<reference evidence="3" key="2">
    <citation type="journal article" date="2021" name="Sci. Rep.">
        <title>The distribution of antibiotic resistance genes in chicken gut microbiota commensals.</title>
        <authorList>
            <person name="Juricova H."/>
            <person name="Matiasovicova J."/>
            <person name="Kubasova T."/>
            <person name="Cejkova D."/>
            <person name="Rychlik I."/>
        </authorList>
    </citation>
    <scope>NUCLEOTIDE SEQUENCE</scope>
    <source>
        <strain evidence="3">An420c</strain>
    </source>
</reference>
<sequence>MFEQKTISIETASYDKSAIIYYDQKITPKACILYFHGGGLLYGHKEDLPEGHLIKLTEAGYVIIAYDYPLAPTAKLPMILDDVRDSIHHYIDHAEDYCGQKLPYFLWGRSAGAYLCLIAAAYGYFETPPAGILSYYGYGFLCDHWFQTPSAYYKTLPPVDASCLSHLPSGYETNGDLNTHYSIYVYARQTGKWFSLLYEGREKYFYLDYTLRTCQSLPCPLFAAHATNDTDVPFDEFRELITRYNPRTFIAACNVHDFDREADNQFTPRLLDATIDFLDKHI</sequence>
<dbReference type="RefSeq" id="WP_204909607.1">
    <property type="nucleotide sequence ID" value="NZ_JACJLV010000045.1"/>
</dbReference>
<dbReference type="InterPro" id="IPR049492">
    <property type="entry name" value="BD-FAE-like_dom"/>
</dbReference>
<dbReference type="EMBL" id="JACJLV010000045">
    <property type="protein sequence ID" value="MBM6827615.1"/>
    <property type="molecule type" value="Genomic_DNA"/>
</dbReference>
<dbReference type="Pfam" id="PF20434">
    <property type="entry name" value="BD-FAE"/>
    <property type="match status" value="1"/>
</dbReference>
<evidence type="ECO:0000259" key="2">
    <source>
        <dbReference type="Pfam" id="PF20434"/>
    </source>
</evidence>
<dbReference type="AlphaFoldDB" id="A0A938X4S2"/>
<dbReference type="InterPro" id="IPR050300">
    <property type="entry name" value="GDXG_lipolytic_enzyme"/>
</dbReference>
<proteinExistence type="predicted"/>
<evidence type="ECO:0000313" key="3">
    <source>
        <dbReference type="EMBL" id="MBM6827615.1"/>
    </source>
</evidence>
<evidence type="ECO:0000313" key="4">
    <source>
        <dbReference type="Proteomes" id="UP000713880"/>
    </source>
</evidence>
<dbReference type="PANTHER" id="PTHR48081">
    <property type="entry name" value="AB HYDROLASE SUPERFAMILY PROTEIN C4A8.06C"/>
    <property type="match status" value="1"/>
</dbReference>
<dbReference type="Gene3D" id="3.40.50.1820">
    <property type="entry name" value="alpha/beta hydrolase"/>
    <property type="match status" value="1"/>
</dbReference>
<accession>A0A938X4S2</accession>